<protein>
    <recommendedName>
        <fullName evidence="8">Aspartokinase</fullName>
        <ecNumber evidence="8">2.7.2.4</ecNumber>
    </recommendedName>
</protein>
<comment type="pathway">
    <text evidence="1">Mycotoxin biosynthesis.</text>
</comment>
<dbReference type="SUPFAM" id="SSF55021">
    <property type="entry name" value="ACT-like"/>
    <property type="match status" value="2"/>
</dbReference>
<dbReference type="GO" id="GO:0004072">
    <property type="term" value="F:aspartate kinase activity"/>
    <property type="evidence" value="ECO:0007669"/>
    <property type="project" value="UniProtKB-EC"/>
</dbReference>
<proteinExistence type="inferred from homology"/>
<dbReference type="OMA" id="DNINIMM"/>
<dbReference type="InterPro" id="IPR002912">
    <property type="entry name" value="ACT_dom"/>
</dbReference>
<dbReference type="InterPro" id="IPR001341">
    <property type="entry name" value="Asp_kinase"/>
</dbReference>
<dbReference type="GO" id="GO:0005829">
    <property type="term" value="C:cytosol"/>
    <property type="evidence" value="ECO:0007669"/>
    <property type="project" value="TreeGrafter"/>
</dbReference>
<keyword evidence="5 8" id="KW-0418">Kinase</keyword>
<dbReference type="OrthoDB" id="4323675at2759"/>
<dbReference type="Gene3D" id="3.30.2130.10">
    <property type="entry name" value="VC0802-like"/>
    <property type="match status" value="1"/>
</dbReference>
<evidence type="ECO:0000256" key="1">
    <source>
        <dbReference type="ARBA" id="ARBA00004685"/>
    </source>
</evidence>
<comment type="similarity">
    <text evidence="2 8">Belongs to the aspartokinase family.</text>
</comment>
<dbReference type="PROSITE" id="PS51671">
    <property type="entry name" value="ACT"/>
    <property type="match status" value="1"/>
</dbReference>
<evidence type="ECO:0000256" key="4">
    <source>
        <dbReference type="ARBA" id="ARBA00022741"/>
    </source>
</evidence>
<dbReference type="GO" id="GO:0009090">
    <property type="term" value="P:homoserine biosynthetic process"/>
    <property type="evidence" value="ECO:0007669"/>
    <property type="project" value="EnsemblFungi"/>
</dbReference>
<dbReference type="FunFam" id="3.40.1160.10:FF:000023">
    <property type="entry name" value="Probable aspartokinase"/>
    <property type="match status" value="1"/>
</dbReference>
<evidence type="ECO:0000256" key="6">
    <source>
        <dbReference type="ARBA" id="ARBA00022840"/>
    </source>
</evidence>
<feature type="domain" description="ACT" evidence="9">
    <location>
        <begin position="484"/>
        <end position="547"/>
    </location>
</feature>
<dbReference type="GO" id="GO:0009088">
    <property type="term" value="P:threonine biosynthetic process"/>
    <property type="evidence" value="ECO:0007669"/>
    <property type="project" value="EnsemblFungi"/>
</dbReference>
<name>M2WN60_DOTSN</name>
<dbReference type="PROSITE" id="PS00324">
    <property type="entry name" value="ASPARTOKINASE"/>
    <property type="match status" value="1"/>
</dbReference>
<keyword evidence="3 8" id="KW-0808">Transferase</keyword>
<dbReference type="eggNOG" id="KOG0456">
    <property type="taxonomic scope" value="Eukaryota"/>
</dbReference>
<evidence type="ECO:0000313" key="10">
    <source>
        <dbReference type="EMBL" id="EME43448.1"/>
    </source>
</evidence>
<evidence type="ECO:0000256" key="7">
    <source>
        <dbReference type="ARBA" id="ARBA00047872"/>
    </source>
</evidence>
<dbReference type="InterPro" id="IPR054352">
    <property type="entry name" value="ACT_Aspartokinase"/>
</dbReference>
<reference evidence="10 11" key="2">
    <citation type="journal article" date="2012" name="PLoS Pathog.">
        <title>Diverse lifestyles and strategies of plant pathogenesis encoded in the genomes of eighteen Dothideomycetes fungi.</title>
        <authorList>
            <person name="Ohm R.A."/>
            <person name="Feau N."/>
            <person name="Henrissat B."/>
            <person name="Schoch C.L."/>
            <person name="Horwitz B.A."/>
            <person name="Barry K.W."/>
            <person name="Condon B.J."/>
            <person name="Copeland A.C."/>
            <person name="Dhillon B."/>
            <person name="Glaser F."/>
            <person name="Hesse C.N."/>
            <person name="Kosti I."/>
            <person name="LaButti K."/>
            <person name="Lindquist E.A."/>
            <person name="Lucas S."/>
            <person name="Salamov A.A."/>
            <person name="Bradshaw R.E."/>
            <person name="Ciuffetti L."/>
            <person name="Hamelin R.C."/>
            <person name="Kema G.H.J."/>
            <person name="Lawrence C."/>
            <person name="Scott J.A."/>
            <person name="Spatafora J.W."/>
            <person name="Turgeon B.G."/>
            <person name="de Wit P.J.G.M."/>
            <person name="Zhong S."/>
            <person name="Goodwin S.B."/>
            <person name="Grigoriev I.V."/>
        </authorList>
    </citation>
    <scope>NUCLEOTIDE SEQUENCE [LARGE SCALE GENOMIC DNA]</scope>
    <source>
        <strain evidence="11">NZE10 / CBS 128990</strain>
    </source>
</reference>
<dbReference type="SUPFAM" id="SSF53633">
    <property type="entry name" value="Carbamate kinase-like"/>
    <property type="match status" value="1"/>
</dbReference>
<reference evidence="11" key="1">
    <citation type="journal article" date="2012" name="PLoS Genet.">
        <title>The genomes of the fungal plant pathogens Cladosporium fulvum and Dothistroma septosporum reveal adaptation to different hosts and lifestyles but also signatures of common ancestry.</title>
        <authorList>
            <person name="de Wit P.J.G.M."/>
            <person name="van der Burgt A."/>
            <person name="Oekmen B."/>
            <person name="Stergiopoulos I."/>
            <person name="Abd-Elsalam K.A."/>
            <person name="Aerts A.L."/>
            <person name="Bahkali A.H."/>
            <person name="Beenen H.G."/>
            <person name="Chettri P."/>
            <person name="Cox M.P."/>
            <person name="Datema E."/>
            <person name="de Vries R.P."/>
            <person name="Dhillon B."/>
            <person name="Ganley A.R."/>
            <person name="Griffiths S.A."/>
            <person name="Guo Y."/>
            <person name="Hamelin R.C."/>
            <person name="Henrissat B."/>
            <person name="Kabir M.S."/>
            <person name="Jashni M.K."/>
            <person name="Kema G."/>
            <person name="Klaubauf S."/>
            <person name="Lapidus A."/>
            <person name="Levasseur A."/>
            <person name="Lindquist E."/>
            <person name="Mehrabi R."/>
            <person name="Ohm R.A."/>
            <person name="Owen T.J."/>
            <person name="Salamov A."/>
            <person name="Schwelm A."/>
            <person name="Schijlen E."/>
            <person name="Sun H."/>
            <person name="van den Burg H.A."/>
            <person name="van Ham R.C.H.J."/>
            <person name="Zhang S."/>
            <person name="Goodwin S.B."/>
            <person name="Grigoriev I.V."/>
            <person name="Collemare J."/>
            <person name="Bradshaw R.E."/>
        </authorList>
    </citation>
    <scope>NUCLEOTIDE SEQUENCE [LARGE SCALE GENOMIC DNA]</scope>
    <source>
        <strain evidence="11">NZE10 / CBS 128990</strain>
    </source>
</reference>
<dbReference type="InterPro" id="IPR001048">
    <property type="entry name" value="Asp/Glu/Uridylate_kinase"/>
</dbReference>
<dbReference type="AlphaFoldDB" id="M2WN60"/>
<evidence type="ECO:0000256" key="2">
    <source>
        <dbReference type="ARBA" id="ARBA00010122"/>
    </source>
</evidence>
<evidence type="ECO:0000256" key="8">
    <source>
        <dbReference type="RuleBase" id="RU003448"/>
    </source>
</evidence>
<dbReference type="Proteomes" id="UP000016933">
    <property type="component" value="Unassembled WGS sequence"/>
</dbReference>
<dbReference type="GO" id="GO:0071266">
    <property type="term" value="P:'de novo' L-methionine biosynthetic process"/>
    <property type="evidence" value="ECO:0007669"/>
    <property type="project" value="EnsemblFungi"/>
</dbReference>
<dbReference type="Pfam" id="PF00696">
    <property type="entry name" value="AA_kinase"/>
    <property type="match status" value="1"/>
</dbReference>
<dbReference type="HOGENOM" id="CLU_009116_6_4_1"/>
<dbReference type="PANTHER" id="PTHR21499">
    <property type="entry name" value="ASPARTATE KINASE"/>
    <property type="match status" value="1"/>
</dbReference>
<dbReference type="FunFam" id="3.30.2130.10:FF:000001">
    <property type="entry name" value="Bifunctional aspartokinase/homoserine dehydrogenase"/>
    <property type="match status" value="1"/>
</dbReference>
<dbReference type="STRING" id="675120.M2WN60"/>
<evidence type="ECO:0000256" key="3">
    <source>
        <dbReference type="ARBA" id="ARBA00022679"/>
    </source>
</evidence>
<keyword evidence="11" id="KW-1185">Reference proteome</keyword>
<comment type="catalytic activity">
    <reaction evidence="7 8">
        <text>L-aspartate + ATP = 4-phospho-L-aspartate + ADP</text>
        <dbReference type="Rhea" id="RHEA:23776"/>
        <dbReference type="ChEBI" id="CHEBI:29991"/>
        <dbReference type="ChEBI" id="CHEBI:30616"/>
        <dbReference type="ChEBI" id="CHEBI:57535"/>
        <dbReference type="ChEBI" id="CHEBI:456216"/>
        <dbReference type="EC" id="2.7.2.4"/>
    </reaction>
</comment>
<organism evidence="10 11">
    <name type="scientific">Dothistroma septosporum (strain NZE10 / CBS 128990)</name>
    <name type="common">Red band needle blight fungus</name>
    <name type="synonym">Mycosphaerella pini</name>
    <dbReference type="NCBI Taxonomy" id="675120"/>
    <lineage>
        <taxon>Eukaryota</taxon>
        <taxon>Fungi</taxon>
        <taxon>Dikarya</taxon>
        <taxon>Ascomycota</taxon>
        <taxon>Pezizomycotina</taxon>
        <taxon>Dothideomycetes</taxon>
        <taxon>Dothideomycetidae</taxon>
        <taxon>Mycosphaerellales</taxon>
        <taxon>Mycosphaerellaceae</taxon>
        <taxon>Dothistroma</taxon>
    </lineage>
</organism>
<dbReference type="FunFam" id="3.30.70.260:FF:000033">
    <property type="entry name" value="Aspartokinase"/>
    <property type="match status" value="1"/>
</dbReference>
<evidence type="ECO:0000256" key="5">
    <source>
        <dbReference type="ARBA" id="ARBA00022777"/>
    </source>
</evidence>
<accession>M2WN60</accession>
<dbReference type="NCBIfam" id="TIGR00657">
    <property type="entry name" value="asp_kinases"/>
    <property type="match status" value="1"/>
</dbReference>
<dbReference type="InterPro" id="IPR036393">
    <property type="entry name" value="AceGlu_kinase-like_sf"/>
</dbReference>
<dbReference type="EC" id="2.7.2.4" evidence="8"/>
<dbReference type="InterPro" id="IPR045865">
    <property type="entry name" value="ACT-like_dom_sf"/>
</dbReference>
<dbReference type="PANTHER" id="PTHR21499:SF59">
    <property type="entry name" value="ASPARTOKINASE"/>
    <property type="match status" value="1"/>
</dbReference>
<dbReference type="InterPro" id="IPR018042">
    <property type="entry name" value="Aspartate_kinase_CS"/>
</dbReference>
<dbReference type="GO" id="GO:0009089">
    <property type="term" value="P:lysine biosynthetic process via diaminopimelate"/>
    <property type="evidence" value="ECO:0007669"/>
    <property type="project" value="TreeGrafter"/>
</dbReference>
<keyword evidence="6" id="KW-0067">ATP-binding</keyword>
<keyword evidence="4" id="KW-0547">Nucleotide-binding</keyword>
<evidence type="ECO:0000313" key="11">
    <source>
        <dbReference type="Proteomes" id="UP000016933"/>
    </source>
</evidence>
<sequence length="547" mass="59540">MEFPLIRAERPPIDATNFINGILGDRRPHVPEKNVPGGGNWVVQKFGGTSVGKFAVKIAEEVVKAGLDPKTDKRIAIVCSARSTSTKSEGTTNRLVRAAHFAEDKGSGQFHGIVETIRVDHIVAGKEACKVRGEHSGNKILDAYEAEVNRECQLLVKILESAQFLGDVTDRTNDMIISVGEKLSCLFMTALLQSRGVPAAYVDLSNIISFEIAKRVDETFYKHVGKAIAAYIHKLGPDTVPVITGYFGNVPGGLLNSIGRGYTDLCAALTAVGLGAQELQIWKEVDGIFTADPRKVANARLLDSVTPSEASELTFYGSEVIHPFTMDQVVQAEIPIRIKNVMNPKNKGTIVLPDPEDELRVRRPGLFRGRSMSSLLRNDKARRPTAVTTKRGITVLNVHSKKRTRAHGFLMSIFQILDKNGLSVDLISSSEVHVSMAIHSEIALLSGHSEEEMRIESDALQAAVDALSVWGDVDLVPGMAIISLVGRQLRSMVGISGRFFSTLGDHGINIEMISQGASEINISCVIEEANADRALNVVHTNLFTFLE</sequence>
<gene>
    <name evidence="10" type="ORF">DOTSEDRAFT_72734</name>
</gene>
<dbReference type="EMBL" id="KB446540">
    <property type="protein sequence ID" value="EME43448.1"/>
    <property type="molecule type" value="Genomic_DNA"/>
</dbReference>
<evidence type="ECO:0000259" key="9">
    <source>
        <dbReference type="PROSITE" id="PS51671"/>
    </source>
</evidence>
<dbReference type="Pfam" id="PF22468">
    <property type="entry name" value="ACT_9"/>
    <property type="match status" value="1"/>
</dbReference>
<dbReference type="Gene3D" id="3.40.1160.10">
    <property type="entry name" value="Acetylglutamate kinase-like"/>
    <property type="match status" value="1"/>
</dbReference>
<dbReference type="GO" id="GO:0005524">
    <property type="term" value="F:ATP binding"/>
    <property type="evidence" value="ECO:0007669"/>
    <property type="project" value="UniProtKB-KW"/>
</dbReference>